<dbReference type="Proteomes" id="UP000823775">
    <property type="component" value="Unassembled WGS sequence"/>
</dbReference>
<protein>
    <recommendedName>
        <fullName evidence="3">FBD domain-containing protein</fullName>
    </recommendedName>
</protein>
<name>A0ABS8WV36_DATST</name>
<gene>
    <name evidence="1" type="ORF">HAX54_008135</name>
</gene>
<proteinExistence type="predicted"/>
<feature type="non-terminal residue" evidence="1">
    <location>
        <position position="1"/>
    </location>
</feature>
<accession>A0ABS8WV36</accession>
<evidence type="ECO:0000313" key="2">
    <source>
        <dbReference type="Proteomes" id="UP000823775"/>
    </source>
</evidence>
<sequence length="104" mass="11672">QEIVTPMGGEVVAVTSYLTTPDCMDNDLIAIEKIKLTNFENSSAELVIMKLLLALCPSLVKVIVRPTRSLKDDEVRRFYLDLLQFPPASPNVHVLLEELPNDVY</sequence>
<organism evidence="1 2">
    <name type="scientific">Datura stramonium</name>
    <name type="common">Jimsonweed</name>
    <name type="synonym">Common thornapple</name>
    <dbReference type="NCBI Taxonomy" id="4076"/>
    <lineage>
        <taxon>Eukaryota</taxon>
        <taxon>Viridiplantae</taxon>
        <taxon>Streptophyta</taxon>
        <taxon>Embryophyta</taxon>
        <taxon>Tracheophyta</taxon>
        <taxon>Spermatophyta</taxon>
        <taxon>Magnoliopsida</taxon>
        <taxon>eudicotyledons</taxon>
        <taxon>Gunneridae</taxon>
        <taxon>Pentapetalae</taxon>
        <taxon>asterids</taxon>
        <taxon>lamiids</taxon>
        <taxon>Solanales</taxon>
        <taxon>Solanaceae</taxon>
        <taxon>Solanoideae</taxon>
        <taxon>Datureae</taxon>
        <taxon>Datura</taxon>
    </lineage>
</organism>
<dbReference type="EMBL" id="JACEIK010014197">
    <property type="protein sequence ID" value="MCE3216805.1"/>
    <property type="molecule type" value="Genomic_DNA"/>
</dbReference>
<evidence type="ECO:0008006" key="3">
    <source>
        <dbReference type="Google" id="ProtNLM"/>
    </source>
</evidence>
<comment type="caution">
    <text evidence="1">The sequence shown here is derived from an EMBL/GenBank/DDBJ whole genome shotgun (WGS) entry which is preliminary data.</text>
</comment>
<keyword evidence="2" id="KW-1185">Reference proteome</keyword>
<reference evidence="1 2" key="1">
    <citation type="journal article" date="2021" name="BMC Genomics">
        <title>Datura genome reveals duplications of psychoactive alkaloid biosynthetic genes and high mutation rate following tissue culture.</title>
        <authorList>
            <person name="Rajewski A."/>
            <person name="Carter-House D."/>
            <person name="Stajich J."/>
            <person name="Litt A."/>
        </authorList>
    </citation>
    <scope>NUCLEOTIDE SEQUENCE [LARGE SCALE GENOMIC DNA]</scope>
    <source>
        <strain evidence="1">AR-01</strain>
    </source>
</reference>
<evidence type="ECO:0000313" key="1">
    <source>
        <dbReference type="EMBL" id="MCE3216805.1"/>
    </source>
</evidence>